<feature type="region of interest" description="Disordered" evidence="1">
    <location>
        <begin position="189"/>
        <end position="237"/>
    </location>
</feature>
<sequence>MSLGQEQGLSFVSDDLEPRPRISRYPAPFDFPEKPVPQVPDISLLESDIISLPSNSPSLSKFLSGNTPRPNANSSQNSPGTVTPSSRNSSGMVATTSPVTMVHSRNSETTSANNTLNSTGQGKILIDKANSGQSMGEDVFKELQSQREMIARMEEKLDKILQFQDGFLSEIFRRGKFILTDEVINSTELAHRSQPSRTTTTTTTSESRTPSRTSTPAGPPKHHQHFHCSKARNSAGGQLERIRTQERGYNNDSLSAIQLPSVTLNEPSALISQASEIRSLQLQEFNDDSFYSGSGDSPVLRNGGPFCSDGSSSDEDGNSASSPVIKVKPPGQNVMTNTNRILSDASRIPKQQQIPSGANLWKPSPQPSPHAFDNNRERITNWIANGIGTRNQFSKENRLPSERNGSPAQNSSSSSSSPNGQVHLCHNQPRLKSKPEDEVVLNTKKYLETLGVRFTSPNRTNSRPMPNLNRNNYMIQQNVYNSIYIPTVNCAPIIPETMECAITSGTGSNFHTLAQKYANADELREFDAIQANAAVPTETTLYGMTASNLSFATKDYLQRYGLVTQQPPPHQSPNPVNPPRVPSKPPHKKSPSLKSDRILNMTAIKNQPMLL</sequence>
<feature type="region of interest" description="Disordered" evidence="1">
    <location>
        <begin position="1"/>
        <end position="38"/>
    </location>
</feature>
<comment type="caution">
    <text evidence="2">The sequence shown here is derived from an EMBL/GenBank/DDBJ whole genome shotgun (WGS) entry which is preliminary data.</text>
</comment>
<evidence type="ECO:0000313" key="2">
    <source>
        <dbReference type="EMBL" id="OXA58829.1"/>
    </source>
</evidence>
<name>A0A226EMY8_FOLCA</name>
<gene>
    <name evidence="2" type="ORF">Fcan01_08564</name>
</gene>
<feature type="compositionally biased region" description="Polar residues" evidence="1">
    <location>
        <begin position="1"/>
        <end position="10"/>
    </location>
</feature>
<reference evidence="2 3" key="1">
    <citation type="submission" date="2015-12" db="EMBL/GenBank/DDBJ databases">
        <title>The genome of Folsomia candida.</title>
        <authorList>
            <person name="Faddeeva A."/>
            <person name="Derks M.F."/>
            <person name="Anvar Y."/>
            <person name="Smit S."/>
            <person name="Van Straalen N."/>
            <person name="Roelofs D."/>
        </authorList>
    </citation>
    <scope>NUCLEOTIDE SEQUENCE [LARGE SCALE GENOMIC DNA]</scope>
    <source>
        <strain evidence="2 3">VU population</strain>
        <tissue evidence="2">Whole body</tissue>
    </source>
</reference>
<dbReference type="OrthoDB" id="76173at2759"/>
<dbReference type="AlphaFoldDB" id="A0A226EMY8"/>
<feature type="compositionally biased region" description="Pro residues" evidence="1">
    <location>
        <begin position="566"/>
        <end position="584"/>
    </location>
</feature>
<accession>A0A226EMY8</accession>
<evidence type="ECO:0000313" key="3">
    <source>
        <dbReference type="Proteomes" id="UP000198287"/>
    </source>
</evidence>
<feature type="compositionally biased region" description="Low complexity" evidence="1">
    <location>
        <begin position="195"/>
        <end position="216"/>
    </location>
</feature>
<feature type="compositionally biased region" description="Polar residues" evidence="1">
    <location>
        <begin position="65"/>
        <end position="93"/>
    </location>
</feature>
<dbReference type="EMBL" id="LNIX01000003">
    <property type="protein sequence ID" value="OXA58829.1"/>
    <property type="molecule type" value="Genomic_DNA"/>
</dbReference>
<protein>
    <submittedName>
        <fullName evidence="2">SCL-interrupting locus protein</fullName>
    </submittedName>
</protein>
<feature type="compositionally biased region" description="Basic residues" evidence="1">
    <location>
        <begin position="220"/>
        <end position="230"/>
    </location>
</feature>
<feature type="region of interest" description="Disordered" evidence="1">
    <location>
        <begin position="289"/>
        <end position="437"/>
    </location>
</feature>
<evidence type="ECO:0000256" key="1">
    <source>
        <dbReference type="SAM" id="MobiDB-lite"/>
    </source>
</evidence>
<organism evidence="2 3">
    <name type="scientific">Folsomia candida</name>
    <name type="common">Springtail</name>
    <dbReference type="NCBI Taxonomy" id="158441"/>
    <lineage>
        <taxon>Eukaryota</taxon>
        <taxon>Metazoa</taxon>
        <taxon>Ecdysozoa</taxon>
        <taxon>Arthropoda</taxon>
        <taxon>Hexapoda</taxon>
        <taxon>Collembola</taxon>
        <taxon>Entomobryomorpha</taxon>
        <taxon>Isotomoidea</taxon>
        <taxon>Isotomidae</taxon>
        <taxon>Proisotominae</taxon>
        <taxon>Folsomia</taxon>
    </lineage>
</organism>
<feature type="region of interest" description="Disordered" evidence="1">
    <location>
        <begin position="60"/>
        <end position="93"/>
    </location>
</feature>
<feature type="region of interest" description="Disordered" evidence="1">
    <location>
        <begin position="563"/>
        <end position="595"/>
    </location>
</feature>
<keyword evidence="3" id="KW-1185">Reference proteome</keyword>
<proteinExistence type="predicted"/>
<dbReference type="OMA" id="MECAITS"/>
<dbReference type="Proteomes" id="UP000198287">
    <property type="component" value="Unassembled WGS sequence"/>
</dbReference>